<dbReference type="GeneID" id="763611"/>
<dbReference type="PANTHER" id="PTHR48465:SF1">
    <property type="entry name" value="PROTEIN SSUH2 HOMOLOG"/>
    <property type="match status" value="1"/>
</dbReference>
<dbReference type="EnsemblMetazoa" id="XM_030972523">
    <property type="protein sequence ID" value="XP_030828383"/>
    <property type="gene ID" value="LOC763611"/>
</dbReference>
<feature type="compositionally biased region" description="Pro residues" evidence="1">
    <location>
        <begin position="8"/>
        <end position="55"/>
    </location>
</feature>
<name>A0A7M7G4H2_STRPU</name>
<keyword evidence="3" id="KW-1185">Reference proteome</keyword>
<organism evidence="2 3">
    <name type="scientific">Strongylocentrotus purpuratus</name>
    <name type="common">Purple sea urchin</name>
    <dbReference type="NCBI Taxonomy" id="7668"/>
    <lineage>
        <taxon>Eukaryota</taxon>
        <taxon>Metazoa</taxon>
        <taxon>Echinodermata</taxon>
        <taxon>Eleutherozoa</taxon>
        <taxon>Echinozoa</taxon>
        <taxon>Echinoidea</taxon>
        <taxon>Euechinoidea</taxon>
        <taxon>Echinacea</taxon>
        <taxon>Camarodonta</taxon>
        <taxon>Echinidea</taxon>
        <taxon>Strongylocentrotidae</taxon>
        <taxon>Strongylocentrotus</taxon>
    </lineage>
</organism>
<evidence type="ECO:0008006" key="4">
    <source>
        <dbReference type="Google" id="ProtNLM"/>
    </source>
</evidence>
<dbReference type="PANTHER" id="PTHR48465">
    <property type="entry name" value="PROTEIN SSUH2 HOMOLOG"/>
    <property type="match status" value="1"/>
</dbReference>
<dbReference type="OMA" id="DCEAKGY"/>
<reference evidence="3" key="1">
    <citation type="submission" date="2015-02" db="EMBL/GenBank/DDBJ databases">
        <title>Genome sequencing for Strongylocentrotus purpuratus.</title>
        <authorList>
            <person name="Murali S."/>
            <person name="Liu Y."/>
            <person name="Vee V."/>
            <person name="English A."/>
            <person name="Wang M."/>
            <person name="Skinner E."/>
            <person name="Han Y."/>
            <person name="Muzny D.M."/>
            <person name="Worley K.C."/>
            <person name="Gibbs R.A."/>
        </authorList>
    </citation>
    <scope>NUCLEOTIDE SEQUENCE</scope>
</reference>
<dbReference type="Proteomes" id="UP000007110">
    <property type="component" value="Unassembled WGS sequence"/>
</dbReference>
<evidence type="ECO:0000256" key="1">
    <source>
        <dbReference type="SAM" id="MobiDB-lite"/>
    </source>
</evidence>
<feature type="region of interest" description="Disordered" evidence="1">
    <location>
        <begin position="1"/>
        <end position="129"/>
    </location>
</feature>
<feature type="compositionally biased region" description="Low complexity" evidence="1">
    <location>
        <begin position="56"/>
        <end position="101"/>
    </location>
</feature>
<dbReference type="InterPro" id="IPR052789">
    <property type="entry name" value="SSUH2_homolog"/>
</dbReference>
<accession>A0A7M7G4H2</accession>
<dbReference type="AlphaFoldDB" id="A0A7M7G4H2"/>
<dbReference type="OrthoDB" id="3355217at2759"/>
<sequence>MNPAGQGYPPPQQGYPPPQQGYPPPQQGYPPPQQGYPPPQQGYPPPQQGYPPPQQGYPAPQHQTAQPPQQGYAPQQQNYPPPQGYQQSPQQQQPVPMEVGQVPPPQQPTGQLGATPFQNGGNAVIPGGVDQGPVQPAGGAMTKYVGDVPDDDVSGDSDDEVTDPPTADLAFDKMDKVTGYDDVMGANFLPPPPPTYEEATKPPTHQTDGVLPMISDAEAREVLLSHVAEHCCWGKRAAEGLTFTKIEHSAAFHYTLETFSENRTTKWVHTPYVGQPIDGPQNGPAPLPWSIPADFPALFMNNTRKIEVPHTASVKPCHNCRASGYVRCPRCCGRGTVRCRRCGGDGRRNVRRYNSNTKRHYYKSITCGSCGGDGRRQCFRCTGYGKITCPVCDGRTQLKCYIQLTVEWINHVEDNIVERTNLPDELIRDVTGNIVFEEEQPKVWPITHFPDNAINQASQQIVKRHEDSFKSERLHKQRHKVRIIPVAEAKCLYNDKPFVFFVYGFERKVYAPEYPMQCCWGCSVL</sequence>
<dbReference type="RefSeq" id="XP_030828383.1">
    <property type="nucleotide sequence ID" value="XM_030972523.1"/>
</dbReference>
<proteinExistence type="predicted"/>
<evidence type="ECO:0000313" key="3">
    <source>
        <dbReference type="Proteomes" id="UP000007110"/>
    </source>
</evidence>
<dbReference type="InParanoid" id="A0A7M7G4H2"/>
<reference evidence="2" key="2">
    <citation type="submission" date="2021-01" db="UniProtKB">
        <authorList>
            <consortium name="EnsemblMetazoa"/>
        </authorList>
    </citation>
    <scope>IDENTIFICATION</scope>
</reference>
<protein>
    <recommendedName>
        <fullName evidence="4">Protein SSUH2 homolog</fullName>
    </recommendedName>
</protein>
<dbReference type="KEGG" id="spu:763611"/>
<dbReference type="EnsemblMetazoa" id="XM_001199642">
    <property type="protein sequence ID" value="XP_001199642"/>
    <property type="gene ID" value="LOC763611"/>
</dbReference>
<dbReference type="FunCoup" id="A0A7M7G4H2">
    <property type="interactions" value="123"/>
</dbReference>
<dbReference type="RefSeq" id="XP_001199642.2">
    <property type="nucleotide sequence ID" value="XM_001199642.4"/>
</dbReference>
<evidence type="ECO:0000313" key="2">
    <source>
        <dbReference type="EnsemblMetazoa" id="XP_001199642"/>
    </source>
</evidence>